<proteinExistence type="predicted"/>
<protein>
    <recommendedName>
        <fullName evidence="5">Penicillin-binding protein activator</fullName>
    </recommendedName>
</protein>
<accession>A0A918P2T2</accession>
<dbReference type="InterPro" id="IPR028082">
    <property type="entry name" value="Peripla_BP_I"/>
</dbReference>
<evidence type="ECO:0000313" key="3">
    <source>
        <dbReference type="EMBL" id="GGY15298.1"/>
    </source>
</evidence>
<dbReference type="Pfam" id="PF04348">
    <property type="entry name" value="LppC"/>
    <property type="match status" value="2"/>
</dbReference>
<gene>
    <name evidence="3" type="ORF">GCM10011289_18120</name>
</gene>
<dbReference type="Proteomes" id="UP000645257">
    <property type="component" value="Unassembled WGS sequence"/>
</dbReference>
<keyword evidence="1" id="KW-0472">Membrane</keyword>
<dbReference type="Gene3D" id="3.40.50.2300">
    <property type="match status" value="2"/>
</dbReference>
<feature type="region of interest" description="Disordered" evidence="2">
    <location>
        <begin position="42"/>
        <end position="64"/>
    </location>
</feature>
<organism evidence="3 4">
    <name type="scientific">Paludibacterium paludis</name>
    <dbReference type="NCBI Taxonomy" id="1225769"/>
    <lineage>
        <taxon>Bacteria</taxon>
        <taxon>Pseudomonadati</taxon>
        <taxon>Pseudomonadota</taxon>
        <taxon>Betaproteobacteria</taxon>
        <taxon>Neisseriales</taxon>
        <taxon>Chromobacteriaceae</taxon>
        <taxon>Paludibacterium</taxon>
    </lineage>
</organism>
<comment type="caution">
    <text evidence="3">The sequence shown here is derived from an EMBL/GenBank/DDBJ whole genome shotgun (WGS) entry which is preliminary data.</text>
</comment>
<evidence type="ECO:0000256" key="2">
    <source>
        <dbReference type="SAM" id="MobiDB-lite"/>
    </source>
</evidence>
<dbReference type="EMBL" id="BMYX01000009">
    <property type="protein sequence ID" value="GGY15298.1"/>
    <property type="molecule type" value="Genomic_DNA"/>
</dbReference>
<reference evidence="3" key="1">
    <citation type="journal article" date="2014" name="Int. J. Syst. Evol. Microbiol.">
        <title>Complete genome sequence of Corynebacterium casei LMG S-19264T (=DSM 44701T), isolated from a smear-ripened cheese.</title>
        <authorList>
            <consortium name="US DOE Joint Genome Institute (JGI-PGF)"/>
            <person name="Walter F."/>
            <person name="Albersmeier A."/>
            <person name="Kalinowski J."/>
            <person name="Ruckert C."/>
        </authorList>
    </citation>
    <scope>NUCLEOTIDE SEQUENCE</scope>
    <source>
        <strain evidence="3">KCTC 32182</strain>
    </source>
</reference>
<sequence length="386" mass="40361">MQGRSPLVVGLVWAWLGMAHAQAPDYIIELNNAPLKPLTKPDRRAASEAAGAQPSGAVTAPASLPAAPMPAAANGKPRPMLRIALVLPTESPLFGEAASVVRQGFDAASATDGAAQVVYVDEQENNVVARYRAAVKGGVSVIVGPLTRSGIAAIAPFASVPTLALNTFEKPVANPRLMSLSLSVEGEAKQVANLMNDDGRAAPLVVVGADPLERRLAEAFSRQWQLRAGKPPVTAGADDAKALGEAAAQADGVFLALESRAAAQVRAALPGSLAVYGTSVINGRQPEAALAGARFVDMPWFLMPEQPEVKRYPRPAALLTMQTERLYALGIDAYRLAVELATAPYNARTGYAGLSINGVTGNLRLGRDRQFERTQPVSIVGVPAAK</sequence>
<dbReference type="InterPro" id="IPR007443">
    <property type="entry name" value="LpoA"/>
</dbReference>
<evidence type="ECO:0008006" key="5">
    <source>
        <dbReference type="Google" id="ProtNLM"/>
    </source>
</evidence>
<dbReference type="AlphaFoldDB" id="A0A918P2T2"/>
<name>A0A918P2T2_9NEIS</name>
<dbReference type="CDD" id="cd06339">
    <property type="entry name" value="PBP1_YraM_LppC_lipoprotein-like"/>
    <property type="match status" value="1"/>
</dbReference>
<keyword evidence="4" id="KW-1185">Reference proteome</keyword>
<dbReference type="GO" id="GO:0030234">
    <property type="term" value="F:enzyme regulator activity"/>
    <property type="evidence" value="ECO:0007669"/>
    <property type="project" value="TreeGrafter"/>
</dbReference>
<evidence type="ECO:0000256" key="1">
    <source>
        <dbReference type="ARBA" id="ARBA00023136"/>
    </source>
</evidence>
<dbReference type="PANTHER" id="PTHR38038">
    <property type="entry name" value="PENICILLIN-BINDING PROTEIN ACTIVATOR LPOA"/>
    <property type="match status" value="1"/>
</dbReference>
<dbReference type="PANTHER" id="PTHR38038:SF1">
    <property type="entry name" value="PENICILLIN-BINDING PROTEIN ACTIVATOR LPOA"/>
    <property type="match status" value="1"/>
</dbReference>
<evidence type="ECO:0000313" key="4">
    <source>
        <dbReference type="Proteomes" id="UP000645257"/>
    </source>
</evidence>
<dbReference type="GO" id="GO:0009252">
    <property type="term" value="P:peptidoglycan biosynthetic process"/>
    <property type="evidence" value="ECO:0007669"/>
    <property type="project" value="TreeGrafter"/>
</dbReference>
<reference evidence="3" key="2">
    <citation type="submission" date="2020-09" db="EMBL/GenBank/DDBJ databases">
        <authorList>
            <person name="Sun Q."/>
            <person name="Kim S."/>
        </authorList>
    </citation>
    <scope>NUCLEOTIDE SEQUENCE</scope>
    <source>
        <strain evidence="3">KCTC 32182</strain>
    </source>
</reference>
<dbReference type="GO" id="GO:0031241">
    <property type="term" value="C:periplasmic side of cell outer membrane"/>
    <property type="evidence" value="ECO:0007669"/>
    <property type="project" value="TreeGrafter"/>
</dbReference>
<dbReference type="SUPFAM" id="SSF53822">
    <property type="entry name" value="Periplasmic binding protein-like I"/>
    <property type="match status" value="1"/>
</dbReference>